<keyword evidence="4" id="KW-0804">Transcription</keyword>
<evidence type="ECO:0000256" key="2">
    <source>
        <dbReference type="ARBA" id="ARBA00023015"/>
    </source>
</evidence>
<keyword evidence="3 8" id="KW-0238">DNA-binding</keyword>
<evidence type="ECO:0000313" key="8">
    <source>
        <dbReference type="EMBL" id="GIE53916.1"/>
    </source>
</evidence>
<dbReference type="AlphaFoldDB" id="A0A919MQR4"/>
<dbReference type="GO" id="GO:0000160">
    <property type="term" value="P:phosphorelay signal transduction system"/>
    <property type="evidence" value="ECO:0007669"/>
    <property type="project" value="InterPro"/>
</dbReference>
<dbReference type="PROSITE" id="PS00622">
    <property type="entry name" value="HTH_LUXR_1"/>
    <property type="match status" value="1"/>
</dbReference>
<comment type="caution">
    <text evidence="8">The sequence shown here is derived from an EMBL/GenBank/DDBJ whole genome shotgun (WGS) entry which is preliminary data.</text>
</comment>
<feature type="modified residue" description="4-aspartylphosphate" evidence="5">
    <location>
        <position position="71"/>
    </location>
</feature>
<dbReference type="SUPFAM" id="SSF46894">
    <property type="entry name" value="C-terminal effector domain of the bipartite response regulators"/>
    <property type="match status" value="1"/>
</dbReference>
<evidence type="ECO:0000256" key="3">
    <source>
        <dbReference type="ARBA" id="ARBA00023125"/>
    </source>
</evidence>
<dbReference type="RefSeq" id="WP_239131019.1">
    <property type="nucleotide sequence ID" value="NZ_BAAAYJ010000090.1"/>
</dbReference>
<dbReference type="EMBL" id="BOMQ01000092">
    <property type="protein sequence ID" value="GIE53916.1"/>
    <property type="molecule type" value="Genomic_DNA"/>
</dbReference>
<dbReference type="PRINTS" id="PR00038">
    <property type="entry name" value="HTHLUXR"/>
</dbReference>
<gene>
    <name evidence="8" type="ORF">Ani05nite_74500</name>
</gene>
<feature type="domain" description="HTH luxR-type" evidence="6">
    <location>
        <begin position="159"/>
        <end position="224"/>
    </location>
</feature>
<reference evidence="8" key="1">
    <citation type="submission" date="2021-01" db="EMBL/GenBank/DDBJ databases">
        <title>Whole genome shotgun sequence of Actinoplanes nipponensis NBRC 14063.</title>
        <authorList>
            <person name="Komaki H."/>
            <person name="Tamura T."/>
        </authorList>
    </citation>
    <scope>NUCLEOTIDE SEQUENCE</scope>
    <source>
        <strain evidence="8">NBRC 14063</strain>
    </source>
</reference>
<dbReference type="GO" id="GO:0003677">
    <property type="term" value="F:DNA binding"/>
    <property type="evidence" value="ECO:0007669"/>
    <property type="project" value="UniProtKB-KW"/>
</dbReference>
<dbReference type="SUPFAM" id="SSF52172">
    <property type="entry name" value="CheY-like"/>
    <property type="match status" value="1"/>
</dbReference>
<dbReference type="InterPro" id="IPR001789">
    <property type="entry name" value="Sig_transdc_resp-reg_receiver"/>
</dbReference>
<evidence type="ECO:0000259" key="6">
    <source>
        <dbReference type="PROSITE" id="PS50043"/>
    </source>
</evidence>
<dbReference type="Proteomes" id="UP000647172">
    <property type="component" value="Unassembled WGS sequence"/>
</dbReference>
<organism evidence="8 9">
    <name type="scientific">Actinoplanes nipponensis</name>
    <dbReference type="NCBI Taxonomy" id="135950"/>
    <lineage>
        <taxon>Bacteria</taxon>
        <taxon>Bacillati</taxon>
        <taxon>Actinomycetota</taxon>
        <taxon>Actinomycetes</taxon>
        <taxon>Micromonosporales</taxon>
        <taxon>Micromonosporaceae</taxon>
        <taxon>Actinoplanes</taxon>
    </lineage>
</organism>
<dbReference type="Pfam" id="PF00072">
    <property type="entry name" value="Response_reg"/>
    <property type="match status" value="1"/>
</dbReference>
<keyword evidence="9" id="KW-1185">Reference proteome</keyword>
<evidence type="ECO:0000259" key="7">
    <source>
        <dbReference type="PROSITE" id="PS50110"/>
    </source>
</evidence>
<dbReference type="InterPro" id="IPR000792">
    <property type="entry name" value="Tscrpt_reg_LuxR_C"/>
</dbReference>
<dbReference type="InterPro" id="IPR011006">
    <property type="entry name" value="CheY-like_superfamily"/>
</dbReference>
<dbReference type="PANTHER" id="PTHR43214">
    <property type="entry name" value="TWO-COMPONENT RESPONSE REGULATOR"/>
    <property type="match status" value="1"/>
</dbReference>
<dbReference type="Gene3D" id="3.40.50.2300">
    <property type="match status" value="1"/>
</dbReference>
<dbReference type="SMART" id="SM00448">
    <property type="entry name" value="REC"/>
    <property type="match status" value="1"/>
</dbReference>
<dbReference type="PROSITE" id="PS50043">
    <property type="entry name" value="HTH_LUXR_2"/>
    <property type="match status" value="1"/>
</dbReference>
<keyword evidence="2" id="KW-0805">Transcription regulation</keyword>
<dbReference type="PROSITE" id="PS50110">
    <property type="entry name" value="RESPONSE_REGULATORY"/>
    <property type="match status" value="1"/>
</dbReference>
<proteinExistence type="predicted"/>
<dbReference type="PANTHER" id="PTHR43214:SF24">
    <property type="entry name" value="TRANSCRIPTIONAL REGULATORY PROTEIN NARL-RELATED"/>
    <property type="match status" value="1"/>
</dbReference>
<dbReference type="SMART" id="SM00421">
    <property type="entry name" value="HTH_LUXR"/>
    <property type="match status" value="1"/>
</dbReference>
<dbReference type="GO" id="GO:0006355">
    <property type="term" value="P:regulation of DNA-templated transcription"/>
    <property type="evidence" value="ECO:0007669"/>
    <property type="project" value="InterPro"/>
</dbReference>
<sequence length="232" mass="24108">MTELSSVRPLPARRDGVTTVRVLIADEIPLIRAGVAAVLDATPDLRVAGEATPGDVLAAAAGLRPDVVVTDLPAGGADVIAEVVAGGTARVVVLTDRHTPRLVCDALLAGAAGYLLKETATDRLARAVRTVTAAGIWLDPAVLGDLLREAAGRPVLGLAGAPPDRLTRREHEILVLMARGLSNAEIADALVLSSLTVRTHVGRVLMKLGVRNRTHAVTTAYRLGLVQLPHAA</sequence>
<dbReference type="CDD" id="cd17535">
    <property type="entry name" value="REC_NarL-like"/>
    <property type="match status" value="1"/>
</dbReference>
<protein>
    <submittedName>
        <fullName evidence="8">DNA-binding response regulator</fullName>
    </submittedName>
</protein>
<evidence type="ECO:0000256" key="4">
    <source>
        <dbReference type="ARBA" id="ARBA00023163"/>
    </source>
</evidence>
<dbReference type="InterPro" id="IPR039420">
    <property type="entry name" value="WalR-like"/>
</dbReference>
<evidence type="ECO:0000256" key="5">
    <source>
        <dbReference type="PROSITE-ProRule" id="PRU00169"/>
    </source>
</evidence>
<dbReference type="CDD" id="cd06170">
    <property type="entry name" value="LuxR_C_like"/>
    <property type="match status" value="1"/>
</dbReference>
<keyword evidence="1 5" id="KW-0597">Phosphoprotein</keyword>
<evidence type="ECO:0000256" key="1">
    <source>
        <dbReference type="ARBA" id="ARBA00022553"/>
    </source>
</evidence>
<name>A0A919MQR4_9ACTN</name>
<dbReference type="InterPro" id="IPR016032">
    <property type="entry name" value="Sig_transdc_resp-reg_C-effctor"/>
</dbReference>
<accession>A0A919MQR4</accession>
<dbReference type="Pfam" id="PF00196">
    <property type="entry name" value="GerE"/>
    <property type="match status" value="1"/>
</dbReference>
<dbReference type="InterPro" id="IPR058245">
    <property type="entry name" value="NreC/VraR/RcsB-like_REC"/>
</dbReference>
<evidence type="ECO:0000313" key="9">
    <source>
        <dbReference type="Proteomes" id="UP000647172"/>
    </source>
</evidence>
<feature type="domain" description="Response regulatory" evidence="7">
    <location>
        <begin position="21"/>
        <end position="132"/>
    </location>
</feature>